<keyword evidence="4" id="KW-1185">Reference proteome</keyword>
<keyword evidence="1" id="KW-0479">Metal-binding</keyword>
<reference evidence="3" key="2">
    <citation type="journal article" date="2024" name="Plant">
        <title>Genomic evolution and insights into agronomic trait innovations of Sesamum species.</title>
        <authorList>
            <person name="Miao H."/>
            <person name="Wang L."/>
            <person name="Qu L."/>
            <person name="Liu H."/>
            <person name="Sun Y."/>
            <person name="Le M."/>
            <person name="Wang Q."/>
            <person name="Wei S."/>
            <person name="Zheng Y."/>
            <person name="Lin W."/>
            <person name="Duan Y."/>
            <person name="Cao H."/>
            <person name="Xiong S."/>
            <person name="Wang X."/>
            <person name="Wei L."/>
            <person name="Li C."/>
            <person name="Ma Q."/>
            <person name="Ju M."/>
            <person name="Zhao R."/>
            <person name="Li G."/>
            <person name="Mu C."/>
            <person name="Tian Q."/>
            <person name="Mei H."/>
            <person name="Zhang T."/>
            <person name="Gao T."/>
            <person name="Zhang H."/>
        </authorList>
    </citation>
    <scope>NUCLEOTIDE SEQUENCE</scope>
    <source>
        <strain evidence="3">3651</strain>
    </source>
</reference>
<evidence type="ECO:0000256" key="1">
    <source>
        <dbReference type="PROSITE-ProRule" id="PRU00047"/>
    </source>
</evidence>
<keyword evidence="1" id="KW-0863">Zinc-finger</keyword>
<gene>
    <name evidence="3" type="ORF">Salat_2046800</name>
</gene>
<dbReference type="PANTHER" id="PTHR31286:SF178">
    <property type="entry name" value="DUF4283 DOMAIN-CONTAINING PROTEIN"/>
    <property type="match status" value="1"/>
</dbReference>
<dbReference type="Pfam" id="PF14392">
    <property type="entry name" value="zf-CCHC_4"/>
    <property type="match status" value="1"/>
</dbReference>
<evidence type="ECO:0000313" key="3">
    <source>
        <dbReference type="EMBL" id="KAK4420963.1"/>
    </source>
</evidence>
<comment type="caution">
    <text evidence="3">The sequence shown here is derived from an EMBL/GenBank/DDBJ whole genome shotgun (WGS) entry which is preliminary data.</text>
</comment>
<organism evidence="3 4">
    <name type="scientific">Sesamum alatum</name>
    <dbReference type="NCBI Taxonomy" id="300844"/>
    <lineage>
        <taxon>Eukaryota</taxon>
        <taxon>Viridiplantae</taxon>
        <taxon>Streptophyta</taxon>
        <taxon>Embryophyta</taxon>
        <taxon>Tracheophyta</taxon>
        <taxon>Spermatophyta</taxon>
        <taxon>Magnoliopsida</taxon>
        <taxon>eudicotyledons</taxon>
        <taxon>Gunneridae</taxon>
        <taxon>Pentapetalae</taxon>
        <taxon>asterids</taxon>
        <taxon>lamiids</taxon>
        <taxon>Lamiales</taxon>
        <taxon>Pedaliaceae</taxon>
        <taxon>Sesamum</taxon>
    </lineage>
</organism>
<proteinExistence type="predicted"/>
<dbReference type="InterPro" id="IPR001878">
    <property type="entry name" value="Znf_CCHC"/>
</dbReference>
<sequence length="209" mass="24192">MEDSFAEIGRALSLAEQENLDVVVPREIWGRETDYSLSLVGRVVMRRAYNFDALKEVLLRVINPRKGMQFRKIGADRLIITFNHPSIFIILPQEHGKEIWAEFIGNKLGKYRAMDWYKDDPSSLTEFKLRVGLNIQNPLRRIMKIRSPDGEDYVIQFTYERLPNFCFLCGLIGHISKDCEMHYTDGFVDPGSNTPFGPWLRQTGTTKES</sequence>
<reference evidence="3" key="1">
    <citation type="submission" date="2020-06" db="EMBL/GenBank/DDBJ databases">
        <authorList>
            <person name="Li T."/>
            <person name="Hu X."/>
            <person name="Zhang T."/>
            <person name="Song X."/>
            <person name="Zhang H."/>
            <person name="Dai N."/>
            <person name="Sheng W."/>
            <person name="Hou X."/>
            <person name="Wei L."/>
        </authorList>
    </citation>
    <scope>NUCLEOTIDE SEQUENCE</scope>
    <source>
        <strain evidence="3">3651</strain>
        <tissue evidence="3">Leaf</tissue>
    </source>
</reference>
<dbReference type="Proteomes" id="UP001293254">
    <property type="component" value="Unassembled WGS sequence"/>
</dbReference>
<dbReference type="AlphaFoldDB" id="A0AAE2CG71"/>
<evidence type="ECO:0000259" key="2">
    <source>
        <dbReference type="PROSITE" id="PS50158"/>
    </source>
</evidence>
<dbReference type="EMBL" id="JACGWO010000008">
    <property type="protein sequence ID" value="KAK4420963.1"/>
    <property type="molecule type" value="Genomic_DNA"/>
</dbReference>
<dbReference type="PROSITE" id="PS50158">
    <property type="entry name" value="ZF_CCHC"/>
    <property type="match status" value="1"/>
</dbReference>
<evidence type="ECO:0000313" key="4">
    <source>
        <dbReference type="Proteomes" id="UP001293254"/>
    </source>
</evidence>
<accession>A0AAE2CG71</accession>
<feature type="domain" description="CCHC-type" evidence="2">
    <location>
        <begin position="166"/>
        <end position="179"/>
    </location>
</feature>
<name>A0AAE2CG71_9LAMI</name>
<dbReference type="InterPro" id="IPR025836">
    <property type="entry name" value="Zn_knuckle_CX2CX4HX4C"/>
</dbReference>
<dbReference type="InterPro" id="IPR040256">
    <property type="entry name" value="At4g02000-like"/>
</dbReference>
<dbReference type="GO" id="GO:0008270">
    <property type="term" value="F:zinc ion binding"/>
    <property type="evidence" value="ECO:0007669"/>
    <property type="project" value="UniProtKB-KW"/>
</dbReference>
<protein>
    <recommendedName>
        <fullName evidence="2">CCHC-type domain-containing protein</fullName>
    </recommendedName>
</protein>
<dbReference type="GO" id="GO:0003676">
    <property type="term" value="F:nucleic acid binding"/>
    <property type="evidence" value="ECO:0007669"/>
    <property type="project" value="InterPro"/>
</dbReference>
<keyword evidence="1" id="KW-0862">Zinc</keyword>
<dbReference type="PANTHER" id="PTHR31286">
    <property type="entry name" value="GLYCINE-RICH CELL WALL STRUCTURAL PROTEIN 1.8-LIKE"/>
    <property type="match status" value="1"/>
</dbReference>